<evidence type="ECO:0000313" key="1">
    <source>
        <dbReference type="EMBL" id="AUD04227.1"/>
    </source>
</evidence>
<dbReference type="AlphaFoldDB" id="A0A2K8Z2Y4"/>
<proteinExistence type="predicted"/>
<dbReference type="KEGG" id="spir:CWM47_21725"/>
<sequence>MKTKSLTQQAVYQFLNELYQIDQTLSGNYNPNQDEDVNLTGLGELVLDKFTIEVNDPQENDVFERSAAAVGLSVE</sequence>
<protein>
    <submittedName>
        <fullName evidence="1">Uncharacterized protein</fullName>
    </submittedName>
</protein>
<evidence type="ECO:0000313" key="2">
    <source>
        <dbReference type="Proteomes" id="UP000232883"/>
    </source>
</evidence>
<keyword evidence="2" id="KW-1185">Reference proteome</keyword>
<dbReference type="EMBL" id="CP025096">
    <property type="protein sequence ID" value="AUD04227.1"/>
    <property type="molecule type" value="Genomic_DNA"/>
</dbReference>
<accession>A0A2K8Z2Y4</accession>
<gene>
    <name evidence="1" type="ORF">CWM47_21725</name>
</gene>
<organism evidence="1 2">
    <name type="scientific">Spirosoma pollinicola</name>
    <dbReference type="NCBI Taxonomy" id="2057025"/>
    <lineage>
        <taxon>Bacteria</taxon>
        <taxon>Pseudomonadati</taxon>
        <taxon>Bacteroidota</taxon>
        <taxon>Cytophagia</taxon>
        <taxon>Cytophagales</taxon>
        <taxon>Cytophagaceae</taxon>
        <taxon>Spirosoma</taxon>
    </lineage>
</organism>
<name>A0A2K8Z2Y4_9BACT</name>
<dbReference type="Proteomes" id="UP000232883">
    <property type="component" value="Chromosome"/>
</dbReference>
<dbReference type="RefSeq" id="WP_100990293.1">
    <property type="nucleotide sequence ID" value="NZ_CP025096.1"/>
</dbReference>
<reference evidence="1 2" key="1">
    <citation type="submission" date="2017-11" db="EMBL/GenBank/DDBJ databases">
        <title>Taxonomic description and genome sequences of Spirosoma HA7 sp. nov., isolated from pollen microhabitat of Corylus avellana.</title>
        <authorList>
            <person name="Ambika Manirajan B."/>
            <person name="Suarez C."/>
            <person name="Ratering S."/>
            <person name="Geissler-Plaum R."/>
            <person name="Cardinale M."/>
            <person name="Sylvia S."/>
        </authorList>
    </citation>
    <scope>NUCLEOTIDE SEQUENCE [LARGE SCALE GENOMIC DNA]</scope>
    <source>
        <strain evidence="1 2">HA7</strain>
    </source>
</reference>